<evidence type="ECO:0000313" key="1">
    <source>
        <dbReference type="EMBL" id="GGP22188.1"/>
    </source>
</evidence>
<dbReference type="RefSeq" id="WP_188704618.1">
    <property type="nucleotide sequence ID" value="NZ_BMLX01000003.1"/>
</dbReference>
<name>A0ABQ2PA50_9NEIS</name>
<evidence type="ECO:0000313" key="2">
    <source>
        <dbReference type="Proteomes" id="UP000637267"/>
    </source>
</evidence>
<proteinExistence type="predicted"/>
<dbReference type="Proteomes" id="UP000637267">
    <property type="component" value="Unassembled WGS sequence"/>
</dbReference>
<reference evidence="2" key="1">
    <citation type="journal article" date="2019" name="Int. J. Syst. Evol. Microbiol.">
        <title>The Global Catalogue of Microorganisms (GCM) 10K type strain sequencing project: providing services to taxonomists for standard genome sequencing and annotation.</title>
        <authorList>
            <consortium name="The Broad Institute Genomics Platform"/>
            <consortium name="The Broad Institute Genome Sequencing Center for Infectious Disease"/>
            <person name="Wu L."/>
            <person name="Ma J."/>
        </authorList>
    </citation>
    <scope>NUCLEOTIDE SEQUENCE [LARGE SCALE GENOMIC DNA]</scope>
    <source>
        <strain evidence="2">CGMCC 1.8859</strain>
    </source>
</reference>
<dbReference type="EMBL" id="BMLX01000003">
    <property type="protein sequence ID" value="GGP22188.1"/>
    <property type="molecule type" value="Genomic_DNA"/>
</dbReference>
<evidence type="ECO:0008006" key="3">
    <source>
        <dbReference type="Google" id="ProtNLM"/>
    </source>
</evidence>
<keyword evidence="2" id="KW-1185">Reference proteome</keyword>
<gene>
    <name evidence="1" type="ORF">GCM10010970_23990</name>
</gene>
<sequence>MSDLTSKNEPVLTFATAADLEAHLAGQPLDAKGFWLRLAKAGAPMPTISKEHAIEAALCCGWIDGQLGRLDEHYFIVRLTPRRAASKWSAKNRETAERLAQAGRLQPAGQAQIDAAKTDGRWEAAYLSQAKAEIPDDLAAALALNPAAQDFFAALDRANRFAIIYRVNDARRAETRAKRIAQYVAMLARGEALHPPGKTGKAAG</sequence>
<dbReference type="Pfam" id="PF13376">
    <property type="entry name" value="OmdA"/>
    <property type="match status" value="1"/>
</dbReference>
<protein>
    <recommendedName>
        <fullName evidence="3">Bacteriocin-protection protein</fullName>
    </recommendedName>
</protein>
<accession>A0ABQ2PA50</accession>
<organism evidence="1 2">
    <name type="scientific">Silvimonas iriomotensis</name>
    <dbReference type="NCBI Taxonomy" id="449662"/>
    <lineage>
        <taxon>Bacteria</taxon>
        <taxon>Pseudomonadati</taxon>
        <taxon>Pseudomonadota</taxon>
        <taxon>Betaproteobacteria</taxon>
        <taxon>Neisseriales</taxon>
        <taxon>Chitinibacteraceae</taxon>
        <taxon>Silvimonas</taxon>
    </lineage>
</organism>
<comment type="caution">
    <text evidence="1">The sequence shown here is derived from an EMBL/GenBank/DDBJ whole genome shotgun (WGS) entry which is preliminary data.</text>
</comment>